<gene>
    <name evidence="1" type="ORF">GCM10007304_18270</name>
</gene>
<dbReference type="Proteomes" id="UP000654257">
    <property type="component" value="Unassembled WGS sequence"/>
</dbReference>
<sequence length="71" mass="8646">MLDFEKSYYHHAGSKEEQIRETFDLKPIRYYQLLNRLLDEPEAMAAEPLLVKRLRRLRDSRAQARRQRKEA</sequence>
<dbReference type="EMBL" id="BMCU01000002">
    <property type="protein sequence ID" value="GGG04502.1"/>
    <property type="molecule type" value="Genomic_DNA"/>
</dbReference>
<protein>
    <recommendedName>
        <fullName evidence="3">DUF3263 domain-containing protein</fullName>
    </recommendedName>
</protein>
<evidence type="ECO:0000313" key="1">
    <source>
        <dbReference type="EMBL" id="GGG04502.1"/>
    </source>
</evidence>
<dbReference type="Pfam" id="PF11662">
    <property type="entry name" value="DUF3263"/>
    <property type="match status" value="1"/>
</dbReference>
<keyword evidence="2" id="KW-1185">Reference proteome</keyword>
<reference evidence="1" key="2">
    <citation type="submission" date="2020-09" db="EMBL/GenBank/DDBJ databases">
        <authorList>
            <person name="Sun Q."/>
            <person name="Sedlacek I."/>
        </authorList>
    </citation>
    <scope>NUCLEOTIDE SEQUENCE</scope>
    <source>
        <strain evidence="1">CCM 7905</strain>
    </source>
</reference>
<evidence type="ECO:0000313" key="2">
    <source>
        <dbReference type="Proteomes" id="UP000654257"/>
    </source>
</evidence>
<dbReference type="AlphaFoldDB" id="A0A917FTU7"/>
<dbReference type="InterPro" id="IPR021678">
    <property type="entry name" value="DUF3263"/>
</dbReference>
<evidence type="ECO:0008006" key="3">
    <source>
        <dbReference type="Google" id="ProtNLM"/>
    </source>
</evidence>
<name>A0A917FTU7_9NOCA</name>
<comment type="caution">
    <text evidence="1">The sequence shown here is derived from an EMBL/GenBank/DDBJ whole genome shotgun (WGS) entry which is preliminary data.</text>
</comment>
<proteinExistence type="predicted"/>
<accession>A0A917FTU7</accession>
<organism evidence="1 2">
    <name type="scientific">Rhodococcoides trifolii</name>
    <dbReference type="NCBI Taxonomy" id="908250"/>
    <lineage>
        <taxon>Bacteria</taxon>
        <taxon>Bacillati</taxon>
        <taxon>Actinomycetota</taxon>
        <taxon>Actinomycetes</taxon>
        <taxon>Mycobacteriales</taxon>
        <taxon>Nocardiaceae</taxon>
        <taxon>Rhodococcoides</taxon>
    </lineage>
</organism>
<reference evidence="1" key="1">
    <citation type="journal article" date="2014" name="Int. J. Syst. Evol. Microbiol.">
        <title>Complete genome sequence of Corynebacterium casei LMG S-19264T (=DSM 44701T), isolated from a smear-ripened cheese.</title>
        <authorList>
            <consortium name="US DOE Joint Genome Institute (JGI-PGF)"/>
            <person name="Walter F."/>
            <person name="Albersmeier A."/>
            <person name="Kalinowski J."/>
            <person name="Ruckert C."/>
        </authorList>
    </citation>
    <scope>NUCLEOTIDE SEQUENCE</scope>
    <source>
        <strain evidence="1">CCM 7905</strain>
    </source>
</reference>